<dbReference type="Proteomes" id="UP001302812">
    <property type="component" value="Unassembled WGS sequence"/>
</dbReference>
<dbReference type="InterPro" id="IPR013870">
    <property type="entry name" value="Ribosomal_mL54"/>
</dbReference>
<dbReference type="PANTHER" id="PTHR28595:SF1">
    <property type="entry name" value="LARGE RIBOSOMAL SUBUNIT PROTEIN ML54"/>
    <property type="match status" value="1"/>
</dbReference>
<evidence type="ECO:0000256" key="7">
    <source>
        <dbReference type="ARBA" id="ARBA00035179"/>
    </source>
</evidence>
<dbReference type="AlphaFoldDB" id="A0AAN6QHS2"/>
<name>A0AAN6QHS2_9PEZI</name>
<evidence type="ECO:0000256" key="3">
    <source>
        <dbReference type="ARBA" id="ARBA00022980"/>
    </source>
</evidence>
<protein>
    <recommendedName>
        <fullName evidence="7">Large ribosomal subunit protein mL54</fullName>
    </recommendedName>
</protein>
<evidence type="ECO:0000256" key="5">
    <source>
        <dbReference type="ARBA" id="ARBA00023274"/>
    </source>
</evidence>
<evidence type="ECO:0000313" key="9">
    <source>
        <dbReference type="EMBL" id="KAK4110483.1"/>
    </source>
</evidence>
<evidence type="ECO:0000256" key="6">
    <source>
        <dbReference type="ARBA" id="ARBA00033752"/>
    </source>
</evidence>
<organism evidence="9 10">
    <name type="scientific">Canariomyces notabilis</name>
    <dbReference type="NCBI Taxonomy" id="2074819"/>
    <lineage>
        <taxon>Eukaryota</taxon>
        <taxon>Fungi</taxon>
        <taxon>Dikarya</taxon>
        <taxon>Ascomycota</taxon>
        <taxon>Pezizomycotina</taxon>
        <taxon>Sordariomycetes</taxon>
        <taxon>Sordariomycetidae</taxon>
        <taxon>Sordariales</taxon>
        <taxon>Chaetomiaceae</taxon>
        <taxon>Canariomyces</taxon>
    </lineage>
</organism>
<keyword evidence="2" id="KW-0809">Transit peptide</keyword>
<dbReference type="GeneID" id="89942074"/>
<dbReference type="PANTHER" id="PTHR28595">
    <property type="entry name" value="39S RIBOSOMAL PROTEIN L54, MITOCHONDRIAL"/>
    <property type="match status" value="1"/>
</dbReference>
<reference evidence="9" key="1">
    <citation type="journal article" date="2023" name="Mol. Phylogenet. Evol.">
        <title>Genome-scale phylogeny and comparative genomics of the fungal order Sordariales.</title>
        <authorList>
            <person name="Hensen N."/>
            <person name="Bonometti L."/>
            <person name="Westerberg I."/>
            <person name="Brannstrom I.O."/>
            <person name="Guillou S."/>
            <person name="Cros-Aarteil S."/>
            <person name="Calhoun S."/>
            <person name="Haridas S."/>
            <person name="Kuo A."/>
            <person name="Mondo S."/>
            <person name="Pangilinan J."/>
            <person name="Riley R."/>
            <person name="LaButti K."/>
            <person name="Andreopoulos B."/>
            <person name="Lipzen A."/>
            <person name="Chen C."/>
            <person name="Yan M."/>
            <person name="Daum C."/>
            <person name="Ng V."/>
            <person name="Clum A."/>
            <person name="Steindorff A."/>
            <person name="Ohm R.A."/>
            <person name="Martin F."/>
            <person name="Silar P."/>
            <person name="Natvig D.O."/>
            <person name="Lalanne C."/>
            <person name="Gautier V."/>
            <person name="Ament-Velasquez S.L."/>
            <person name="Kruys A."/>
            <person name="Hutchinson M.I."/>
            <person name="Powell A.J."/>
            <person name="Barry K."/>
            <person name="Miller A.N."/>
            <person name="Grigoriev I.V."/>
            <person name="Debuchy R."/>
            <person name="Gladieux P."/>
            <person name="Hiltunen Thoren M."/>
            <person name="Johannesson H."/>
        </authorList>
    </citation>
    <scope>NUCLEOTIDE SEQUENCE</scope>
    <source>
        <strain evidence="9">CBS 508.74</strain>
    </source>
</reference>
<keyword evidence="5" id="KW-0687">Ribonucleoprotein</keyword>
<dbReference type="Pfam" id="PF08561">
    <property type="entry name" value="Ribosomal_L37"/>
    <property type="match status" value="1"/>
</dbReference>
<evidence type="ECO:0000256" key="2">
    <source>
        <dbReference type="ARBA" id="ARBA00022946"/>
    </source>
</evidence>
<evidence type="ECO:0000256" key="4">
    <source>
        <dbReference type="ARBA" id="ARBA00023128"/>
    </source>
</evidence>
<keyword evidence="4" id="KW-0496">Mitochondrion</keyword>
<evidence type="ECO:0000313" key="10">
    <source>
        <dbReference type="Proteomes" id="UP001302812"/>
    </source>
</evidence>
<feature type="region of interest" description="Disordered" evidence="8">
    <location>
        <begin position="47"/>
        <end position="73"/>
    </location>
</feature>
<accession>A0AAN6QHS2</accession>
<sequence>MICRTCLRRAAGFATRQIAPRSLSVTAPARTFSTTLCTRNAAPAAAAATPSAESRAPDLTPLTPSSSAASEAAAAAEKPRPISICAAGTPLNGLNYFKGRSDPVALPDEAYPDWLWNCLEVQKKADAADDADAGDEFSKSKKQRRLALKRQRQQEEKILASGNLEALAPKIPLQQQSINLPAGEPGNVRAAIEAADKREELRRAMRKERRAKIKESNFLKSM</sequence>
<evidence type="ECO:0000256" key="8">
    <source>
        <dbReference type="SAM" id="MobiDB-lite"/>
    </source>
</evidence>
<comment type="subcellular location">
    <subcellularLocation>
        <location evidence="1">Mitochondrion</location>
    </subcellularLocation>
</comment>
<proteinExistence type="inferred from homology"/>
<evidence type="ECO:0000256" key="1">
    <source>
        <dbReference type="ARBA" id="ARBA00004173"/>
    </source>
</evidence>
<gene>
    <name evidence="9" type="ORF">N656DRAFT_799998</name>
</gene>
<dbReference type="RefSeq" id="XP_064668053.1">
    <property type="nucleotide sequence ID" value="XM_064817949.1"/>
</dbReference>
<keyword evidence="10" id="KW-1185">Reference proteome</keyword>
<comment type="caution">
    <text evidence="9">The sequence shown here is derived from an EMBL/GenBank/DDBJ whole genome shotgun (WGS) entry which is preliminary data.</text>
</comment>
<comment type="similarity">
    <text evidence="6">Belongs to the mitochondrion-specific ribosomal protein mL54 family.</text>
</comment>
<reference evidence="9" key="2">
    <citation type="submission" date="2023-05" db="EMBL/GenBank/DDBJ databases">
        <authorList>
            <consortium name="Lawrence Berkeley National Laboratory"/>
            <person name="Steindorff A."/>
            <person name="Hensen N."/>
            <person name="Bonometti L."/>
            <person name="Westerberg I."/>
            <person name="Brannstrom I.O."/>
            <person name="Guillou S."/>
            <person name="Cros-Aarteil S."/>
            <person name="Calhoun S."/>
            <person name="Haridas S."/>
            <person name="Kuo A."/>
            <person name="Mondo S."/>
            <person name="Pangilinan J."/>
            <person name="Riley R."/>
            <person name="Labutti K."/>
            <person name="Andreopoulos B."/>
            <person name="Lipzen A."/>
            <person name="Chen C."/>
            <person name="Yanf M."/>
            <person name="Daum C."/>
            <person name="Ng V."/>
            <person name="Clum A."/>
            <person name="Ohm R."/>
            <person name="Martin F."/>
            <person name="Silar P."/>
            <person name="Natvig D."/>
            <person name="Lalanne C."/>
            <person name="Gautier V."/>
            <person name="Ament-Velasquez S.L."/>
            <person name="Kruys A."/>
            <person name="Hutchinson M.I."/>
            <person name="Powell A.J."/>
            <person name="Barry K."/>
            <person name="Miller A.N."/>
            <person name="Grigoriev I.V."/>
            <person name="Debuchy R."/>
            <person name="Gladieux P."/>
            <person name="Thoren M.H."/>
            <person name="Johannesson H."/>
        </authorList>
    </citation>
    <scope>NUCLEOTIDE SEQUENCE</scope>
    <source>
        <strain evidence="9">CBS 508.74</strain>
    </source>
</reference>
<dbReference type="GO" id="GO:0005762">
    <property type="term" value="C:mitochondrial large ribosomal subunit"/>
    <property type="evidence" value="ECO:0007669"/>
    <property type="project" value="TreeGrafter"/>
</dbReference>
<dbReference type="EMBL" id="MU853350">
    <property type="protein sequence ID" value="KAK4110483.1"/>
    <property type="molecule type" value="Genomic_DNA"/>
</dbReference>
<keyword evidence="3" id="KW-0689">Ribosomal protein</keyword>
<dbReference type="GO" id="GO:0003735">
    <property type="term" value="F:structural constituent of ribosome"/>
    <property type="evidence" value="ECO:0007669"/>
    <property type="project" value="TreeGrafter"/>
</dbReference>